<dbReference type="Pfam" id="PF00690">
    <property type="entry name" value="Cation_ATPase_N"/>
    <property type="match status" value="1"/>
</dbReference>
<dbReference type="Proteomes" id="UP000094385">
    <property type="component" value="Unassembled WGS sequence"/>
</dbReference>
<evidence type="ECO:0000259" key="2">
    <source>
        <dbReference type="Pfam" id="PF00690"/>
    </source>
</evidence>
<feature type="region of interest" description="Disordered" evidence="1">
    <location>
        <begin position="1"/>
        <end position="26"/>
    </location>
</feature>
<gene>
    <name evidence="3" type="ORF">LIPSTDRAFT_3231</name>
</gene>
<proteinExistence type="predicted"/>
<organism evidence="3 4">
    <name type="scientific">Lipomyces starkeyi NRRL Y-11557</name>
    <dbReference type="NCBI Taxonomy" id="675824"/>
    <lineage>
        <taxon>Eukaryota</taxon>
        <taxon>Fungi</taxon>
        <taxon>Dikarya</taxon>
        <taxon>Ascomycota</taxon>
        <taxon>Saccharomycotina</taxon>
        <taxon>Lipomycetes</taxon>
        <taxon>Lipomycetales</taxon>
        <taxon>Lipomycetaceae</taxon>
        <taxon>Lipomyces</taxon>
    </lineage>
</organism>
<dbReference type="SUPFAM" id="SSF81665">
    <property type="entry name" value="Calcium ATPase, transmembrane domain M"/>
    <property type="match status" value="1"/>
</dbReference>
<dbReference type="STRING" id="675824.A0A1E3Q598"/>
<dbReference type="EMBL" id="KV454294">
    <property type="protein sequence ID" value="ODQ72863.1"/>
    <property type="molecule type" value="Genomic_DNA"/>
</dbReference>
<dbReference type="InterPro" id="IPR023298">
    <property type="entry name" value="ATPase_P-typ_TM_dom_sf"/>
</dbReference>
<dbReference type="AlphaFoldDB" id="A0A1E3Q598"/>
<reference evidence="3 4" key="1">
    <citation type="journal article" date="2016" name="Proc. Natl. Acad. Sci. U.S.A.">
        <title>Comparative genomics of biotechnologically important yeasts.</title>
        <authorList>
            <person name="Riley R."/>
            <person name="Haridas S."/>
            <person name="Wolfe K.H."/>
            <person name="Lopes M.R."/>
            <person name="Hittinger C.T."/>
            <person name="Goeker M."/>
            <person name="Salamov A.A."/>
            <person name="Wisecaver J.H."/>
            <person name="Long T.M."/>
            <person name="Calvey C.H."/>
            <person name="Aerts A.L."/>
            <person name="Barry K.W."/>
            <person name="Choi C."/>
            <person name="Clum A."/>
            <person name="Coughlan A.Y."/>
            <person name="Deshpande S."/>
            <person name="Douglass A.P."/>
            <person name="Hanson S.J."/>
            <person name="Klenk H.-P."/>
            <person name="LaButti K.M."/>
            <person name="Lapidus A."/>
            <person name="Lindquist E.A."/>
            <person name="Lipzen A.M."/>
            <person name="Meier-Kolthoff J.P."/>
            <person name="Ohm R.A."/>
            <person name="Otillar R.P."/>
            <person name="Pangilinan J.L."/>
            <person name="Peng Y."/>
            <person name="Rokas A."/>
            <person name="Rosa C.A."/>
            <person name="Scheuner C."/>
            <person name="Sibirny A.A."/>
            <person name="Slot J.C."/>
            <person name="Stielow J.B."/>
            <person name="Sun H."/>
            <person name="Kurtzman C.P."/>
            <person name="Blackwell M."/>
            <person name="Grigoriev I.V."/>
            <person name="Jeffries T.W."/>
        </authorList>
    </citation>
    <scope>NUCLEOTIDE SEQUENCE [LARGE SCALE GENOMIC DNA]</scope>
    <source>
        <strain evidence="3 4">NRRL Y-11557</strain>
    </source>
</reference>
<feature type="domain" description="Cation-transporting P-type ATPase N-terminal" evidence="2">
    <location>
        <begin position="91"/>
        <end position="137"/>
    </location>
</feature>
<feature type="compositionally biased region" description="Basic and acidic residues" evidence="1">
    <location>
        <begin position="1"/>
        <end position="18"/>
    </location>
</feature>
<keyword evidence="4" id="KW-1185">Reference proteome</keyword>
<dbReference type="OrthoDB" id="4828554at2759"/>
<name>A0A1E3Q598_LIPST</name>
<dbReference type="InterPro" id="IPR004014">
    <property type="entry name" value="ATPase_P-typ_cation-transptr_N"/>
</dbReference>
<sequence length="149" mass="17409">MASSSDEQRDLENGDPSRENQSFETADNVDEYTGLIRYVSTYRDPELKATADAEVSVDLEEAAPWYAPWRQWRVRRAMLGKGQFVVPDSWFTTDIKLGLSSVEVENRRKKVGWNELYAEKENMLLKFLEYFKGPILYDEYSYFSHSNVQ</sequence>
<protein>
    <recommendedName>
        <fullName evidence="2">Cation-transporting P-type ATPase N-terminal domain-containing protein</fullName>
    </recommendedName>
</protein>
<evidence type="ECO:0000313" key="4">
    <source>
        <dbReference type="Proteomes" id="UP000094385"/>
    </source>
</evidence>
<evidence type="ECO:0000313" key="3">
    <source>
        <dbReference type="EMBL" id="ODQ72863.1"/>
    </source>
</evidence>
<evidence type="ECO:0000256" key="1">
    <source>
        <dbReference type="SAM" id="MobiDB-lite"/>
    </source>
</evidence>
<accession>A0A1E3Q598</accession>